<dbReference type="PANTHER" id="PTHR18952">
    <property type="entry name" value="CARBONIC ANHYDRASE"/>
    <property type="match status" value="1"/>
</dbReference>
<proteinExistence type="inferred from homology"/>
<organism evidence="4 5">
    <name type="scientific">Nicrophorus vespilloides</name>
    <name type="common">Boreal carrion beetle</name>
    <dbReference type="NCBI Taxonomy" id="110193"/>
    <lineage>
        <taxon>Eukaryota</taxon>
        <taxon>Metazoa</taxon>
        <taxon>Ecdysozoa</taxon>
        <taxon>Arthropoda</taxon>
        <taxon>Hexapoda</taxon>
        <taxon>Insecta</taxon>
        <taxon>Pterygota</taxon>
        <taxon>Neoptera</taxon>
        <taxon>Endopterygota</taxon>
        <taxon>Coleoptera</taxon>
        <taxon>Polyphaga</taxon>
        <taxon>Staphyliniformia</taxon>
        <taxon>Silphidae</taxon>
        <taxon>Nicrophorinae</taxon>
        <taxon>Nicrophorus</taxon>
    </lineage>
</organism>
<name>A0ABM1MBX8_NICVS</name>
<dbReference type="SMART" id="SM01057">
    <property type="entry name" value="Carb_anhydrase"/>
    <property type="match status" value="1"/>
</dbReference>
<evidence type="ECO:0000259" key="3">
    <source>
        <dbReference type="PROSITE" id="PS51144"/>
    </source>
</evidence>
<comment type="similarity">
    <text evidence="1">Belongs to the alpha-carbonic anhydrase family.</text>
</comment>
<protein>
    <submittedName>
        <fullName evidence="5">Carbonic anhydrase 1-like</fullName>
    </submittedName>
</protein>
<evidence type="ECO:0000313" key="4">
    <source>
        <dbReference type="Proteomes" id="UP000695000"/>
    </source>
</evidence>
<keyword evidence="4" id="KW-1185">Reference proteome</keyword>
<evidence type="ECO:0000256" key="2">
    <source>
        <dbReference type="SAM" id="Phobius"/>
    </source>
</evidence>
<keyword evidence="2" id="KW-1133">Transmembrane helix</keyword>
<feature type="domain" description="Alpha-carbonic anhydrase" evidence="3">
    <location>
        <begin position="53"/>
        <end position="309"/>
    </location>
</feature>
<dbReference type="InterPro" id="IPR001148">
    <property type="entry name" value="CA_dom"/>
</dbReference>
<dbReference type="PANTHER" id="PTHR18952:SF227">
    <property type="entry name" value="CARBONIC ANHYDRASE 13-RELATED"/>
    <property type="match status" value="1"/>
</dbReference>
<gene>
    <name evidence="5" type="primary">LOC108559344</name>
</gene>
<dbReference type="Proteomes" id="UP000695000">
    <property type="component" value="Unplaced"/>
</dbReference>
<dbReference type="RefSeq" id="XP_017772078.1">
    <property type="nucleotide sequence ID" value="XM_017916589.1"/>
</dbReference>
<dbReference type="SUPFAM" id="SSF51069">
    <property type="entry name" value="Carbonic anhydrase"/>
    <property type="match status" value="1"/>
</dbReference>
<keyword evidence="2" id="KW-0812">Transmembrane</keyword>
<dbReference type="GeneID" id="108559344"/>
<accession>A0ABM1MBX8</accession>
<dbReference type="CDD" id="cd00326">
    <property type="entry name" value="alpha_CA"/>
    <property type="match status" value="1"/>
</dbReference>
<sequence length="309" mass="35836">MLLNVNLKNFPSFQIVCVIVVVLIVLGLFFGEFARWVFKWSKDKDPAEGEFFRGYQIDNPEIWRYKFCKSKGRNQSPINVKPECSMVVPCGTQKPLLFNQQYFNMPKSITIMNDGYGVLVGTCFTDEFPTVSGGPLKSSYRFNVAQFKWGPTDEEGSEHTINSKRYAMELQLMHIKGEQIYENLDCAVRDRAVLFISYLFDVTPLDNPYLAPIVDVLPFIRCANSSYHLNPFPLCWMFHPFRTRYFFYQGSITCPPCTEGVDWIIQPEPLSISSNQLQRFRSLMAIDGAMRRNTRPVQKINSRTVYYYD</sequence>
<feature type="transmembrane region" description="Helical" evidence="2">
    <location>
        <begin position="12"/>
        <end position="34"/>
    </location>
</feature>
<reference evidence="5" key="1">
    <citation type="submission" date="2025-08" db="UniProtKB">
        <authorList>
            <consortium name="RefSeq"/>
        </authorList>
    </citation>
    <scope>IDENTIFICATION</scope>
    <source>
        <tissue evidence="5">Whole Larva</tissue>
    </source>
</reference>
<dbReference type="Pfam" id="PF00194">
    <property type="entry name" value="Carb_anhydrase"/>
    <property type="match status" value="1"/>
</dbReference>
<evidence type="ECO:0000313" key="5">
    <source>
        <dbReference type="RefSeq" id="XP_017772078.1"/>
    </source>
</evidence>
<keyword evidence="2" id="KW-0472">Membrane</keyword>
<dbReference type="Gene3D" id="3.10.200.10">
    <property type="entry name" value="Alpha carbonic anhydrase"/>
    <property type="match status" value="1"/>
</dbReference>
<dbReference type="InterPro" id="IPR023561">
    <property type="entry name" value="Carbonic_anhydrase_a-class"/>
</dbReference>
<evidence type="ECO:0000256" key="1">
    <source>
        <dbReference type="ARBA" id="ARBA00010718"/>
    </source>
</evidence>
<dbReference type="PROSITE" id="PS51144">
    <property type="entry name" value="ALPHA_CA_2"/>
    <property type="match status" value="1"/>
</dbReference>
<dbReference type="InterPro" id="IPR036398">
    <property type="entry name" value="CA_dom_sf"/>
</dbReference>